<keyword evidence="2" id="KW-0560">Oxidoreductase</keyword>
<dbReference type="GO" id="GO:0005829">
    <property type="term" value="C:cytosol"/>
    <property type="evidence" value="ECO:0007669"/>
    <property type="project" value="TreeGrafter"/>
</dbReference>
<evidence type="ECO:0000313" key="2">
    <source>
        <dbReference type="EMBL" id="CEN37794.1"/>
    </source>
</evidence>
<dbReference type="AlphaFoldDB" id="A0A0B7HGL9"/>
<dbReference type="GO" id="GO:0045454">
    <property type="term" value="P:cell redox homeostasis"/>
    <property type="evidence" value="ECO:0007669"/>
    <property type="project" value="TreeGrafter"/>
</dbReference>
<dbReference type="InterPro" id="IPR013766">
    <property type="entry name" value="Thioredoxin_domain"/>
</dbReference>
<protein>
    <submittedName>
        <fullName evidence="2">Thioredoxin</fullName>
        <ecNumber evidence="2">1.8.1.8</ecNumber>
    </submittedName>
</protein>
<accession>A0A0B7HGL9</accession>
<dbReference type="CDD" id="cd02947">
    <property type="entry name" value="TRX_family"/>
    <property type="match status" value="1"/>
</dbReference>
<dbReference type="PANTHER" id="PTHR45663">
    <property type="entry name" value="GEO12009P1"/>
    <property type="match status" value="1"/>
</dbReference>
<dbReference type="GO" id="GO:0047134">
    <property type="term" value="F:protein-disulfide reductase [NAD(P)H] activity"/>
    <property type="evidence" value="ECO:0007669"/>
    <property type="project" value="UniProtKB-EC"/>
</dbReference>
<dbReference type="EC" id="1.8.1.8" evidence="2"/>
<reference evidence="2 3" key="1">
    <citation type="submission" date="2015-01" db="EMBL/GenBank/DDBJ databases">
        <authorList>
            <person name="Xiang T."/>
            <person name="Song Y."/>
            <person name="Huang L."/>
            <person name="Wang B."/>
            <person name="Wu P."/>
        </authorList>
    </citation>
    <scope>NUCLEOTIDE SEQUENCE [LARGE SCALE GENOMIC DNA]</scope>
    <source>
        <strain evidence="2 3">Cc12</strain>
    </source>
</reference>
<gene>
    <name evidence="2" type="ORF">CCAN12_710045</name>
</gene>
<dbReference type="SUPFAM" id="SSF52833">
    <property type="entry name" value="Thioredoxin-like"/>
    <property type="match status" value="1"/>
</dbReference>
<dbReference type="Pfam" id="PF00085">
    <property type="entry name" value="Thioredoxin"/>
    <property type="match status" value="1"/>
</dbReference>
<name>A0A0B7HGL9_9FLAO</name>
<dbReference type="PANTHER" id="PTHR45663:SF11">
    <property type="entry name" value="GEO12009P1"/>
    <property type="match status" value="1"/>
</dbReference>
<dbReference type="Gene3D" id="3.40.30.10">
    <property type="entry name" value="Glutaredoxin"/>
    <property type="match status" value="1"/>
</dbReference>
<proteinExistence type="predicted"/>
<dbReference type="EMBL" id="CDOE01000069">
    <property type="protein sequence ID" value="CEN37794.1"/>
    <property type="molecule type" value="Genomic_DNA"/>
</dbReference>
<feature type="domain" description="Thioredoxin" evidence="1">
    <location>
        <begin position="11"/>
        <end position="88"/>
    </location>
</feature>
<sequence>MWLVPAFILLMEKFGDIINVNVPVLICFFADWHDGSMQMNPVLRETTIVMGDEAKIIKVDVDKNKELTRALKIDMLPTLIMYHNFEMVWRKQGFSG</sequence>
<organism evidence="2 3">
    <name type="scientific">Capnocytophaga canimorsus</name>
    <dbReference type="NCBI Taxonomy" id="28188"/>
    <lineage>
        <taxon>Bacteria</taxon>
        <taxon>Pseudomonadati</taxon>
        <taxon>Bacteroidota</taxon>
        <taxon>Flavobacteriia</taxon>
        <taxon>Flavobacteriales</taxon>
        <taxon>Flavobacteriaceae</taxon>
        <taxon>Capnocytophaga</taxon>
    </lineage>
</organism>
<dbReference type="Proteomes" id="UP000044026">
    <property type="component" value="Unassembled WGS sequence"/>
</dbReference>
<dbReference type="InterPro" id="IPR036249">
    <property type="entry name" value="Thioredoxin-like_sf"/>
</dbReference>
<evidence type="ECO:0000313" key="3">
    <source>
        <dbReference type="Proteomes" id="UP000044026"/>
    </source>
</evidence>
<evidence type="ECO:0000259" key="1">
    <source>
        <dbReference type="Pfam" id="PF00085"/>
    </source>
</evidence>